<name>A0A212LYN0_9FIRM</name>
<organism evidence="1">
    <name type="scientific">uncultured Sporomusa sp</name>
    <dbReference type="NCBI Taxonomy" id="307249"/>
    <lineage>
        <taxon>Bacteria</taxon>
        <taxon>Bacillati</taxon>
        <taxon>Bacillota</taxon>
        <taxon>Negativicutes</taxon>
        <taxon>Selenomonadales</taxon>
        <taxon>Sporomusaceae</taxon>
        <taxon>Sporomusa</taxon>
        <taxon>environmental samples</taxon>
    </lineage>
</organism>
<dbReference type="EMBL" id="FMJE01000005">
    <property type="protein sequence ID" value="SCM82638.1"/>
    <property type="molecule type" value="Genomic_DNA"/>
</dbReference>
<dbReference type="AlphaFoldDB" id="A0A212LYN0"/>
<protein>
    <submittedName>
        <fullName evidence="1">Uncharacterized protein</fullName>
    </submittedName>
</protein>
<proteinExistence type="predicted"/>
<sequence length="39" mass="4122">MTSLLVLGIIKQYQLADGLSGDIAGLAIFTACIDLKNKI</sequence>
<gene>
    <name evidence="1" type="ORF">KL86SPO_50409</name>
</gene>
<accession>A0A212LYN0</accession>
<reference evidence="1" key="1">
    <citation type="submission" date="2016-08" db="EMBL/GenBank/DDBJ databases">
        <authorList>
            <person name="Seilhamer J.J."/>
        </authorList>
    </citation>
    <scope>NUCLEOTIDE SEQUENCE</scope>
    <source>
        <strain evidence="1">86</strain>
    </source>
</reference>
<evidence type="ECO:0000313" key="1">
    <source>
        <dbReference type="EMBL" id="SCM82638.1"/>
    </source>
</evidence>